<dbReference type="AlphaFoldDB" id="A0AB73HDD0"/>
<dbReference type="EMBL" id="JADOFP010000002">
    <property type="protein sequence ID" value="MBF7114482.1"/>
    <property type="molecule type" value="Genomic_DNA"/>
</dbReference>
<evidence type="ECO:0000313" key="2">
    <source>
        <dbReference type="EMBL" id="MBF7114482.1"/>
    </source>
</evidence>
<protein>
    <submittedName>
        <fullName evidence="2">Uncharacterized protein</fullName>
    </submittedName>
</protein>
<keyword evidence="1" id="KW-1133">Transmembrane helix</keyword>
<keyword evidence="1" id="KW-0472">Membrane</keyword>
<organism evidence="2 3">
    <name type="scientific">Pediococcus pentosaceus</name>
    <dbReference type="NCBI Taxonomy" id="1255"/>
    <lineage>
        <taxon>Bacteria</taxon>
        <taxon>Bacillati</taxon>
        <taxon>Bacillota</taxon>
        <taxon>Bacilli</taxon>
        <taxon>Lactobacillales</taxon>
        <taxon>Lactobacillaceae</taxon>
        <taxon>Pediococcus</taxon>
    </lineage>
</organism>
<gene>
    <name evidence="2" type="ORF">ITQ90_03045</name>
</gene>
<feature type="transmembrane region" description="Helical" evidence="1">
    <location>
        <begin position="6"/>
        <end position="31"/>
    </location>
</feature>
<accession>A0AB73HDD0</accession>
<dbReference type="Proteomes" id="UP001194632">
    <property type="component" value="Unassembled WGS sequence"/>
</dbReference>
<feature type="transmembrane region" description="Helical" evidence="1">
    <location>
        <begin position="43"/>
        <end position="67"/>
    </location>
</feature>
<evidence type="ECO:0000256" key="1">
    <source>
        <dbReference type="SAM" id="Phobius"/>
    </source>
</evidence>
<keyword evidence="1" id="KW-0812">Transmembrane</keyword>
<evidence type="ECO:0000313" key="3">
    <source>
        <dbReference type="Proteomes" id="UP001194632"/>
    </source>
</evidence>
<reference evidence="2" key="1">
    <citation type="submission" date="2020-11" db="EMBL/GenBank/DDBJ databases">
        <title>Antibiotic susceptibility profiles of Pediococcus pentosaceus from various origins and their implications for the safety assessment of strains with food-technology applications.</title>
        <authorList>
            <person name="Shani N."/>
            <person name="Oberhaensli S."/>
            <person name="Arias E."/>
        </authorList>
    </citation>
    <scope>NUCLEOTIDE SEQUENCE</scope>
    <source>
        <strain evidence="2">FAM 24207</strain>
    </source>
</reference>
<name>A0AB73HDD0_PEDPE</name>
<comment type="caution">
    <text evidence="2">The sequence shown here is derived from an EMBL/GenBank/DDBJ whole genome shotgun (WGS) entry which is preliminary data.</text>
</comment>
<proteinExistence type="predicted"/>
<sequence>MHTYLTWGWITSVLSLFIPILGVCSIVLGVFTIKKNKTTAGTVLIIFSVIFMYLGMTGFGSGFFGAFQ</sequence>